<comment type="subcellular location">
    <subcellularLocation>
        <location evidence="1 12">Cell membrane</location>
        <topology evidence="1 12">Multi-pass membrane protein</topology>
    </subcellularLocation>
</comment>
<keyword evidence="11 12" id="KW-1208">Phospholipid metabolism</keyword>
<evidence type="ECO:0000256" key="11">
    <source>
        <dbReference type="ARBA" id="ARBA00023264"/>
    </source>
</evidence>
<evidence type="ECO:0000256" key="6">
    <source>
        <dbReference type="ARBA" id="ARBA00022737"/>
    </source>
</evidence>
<evidence type="ECO:0000256" key="9">
    <source>
        <dbReference type="ARBA" id="ARBA00023136"/>
    </source>
</evidence>
<dbReference type="EMBL" id="VUMW01000029">
    <property type="protein sequence ID" value="MST80435.1"/>
    <property type="molecule type" value="Genomic_DNA"/>
</dbReference>
<dbReference type="Pfam" id="PF13396">
    <property type="entry name" value="PLDc_N"/>
    <property type="match status" value="1"/>
</dbReference>
<evidence type="ECO:0000256" key="5">
    <source>
        <dbReference type="ARBA" id="ARBA00022692"/>
    </source>
</evidence>
<comment type="caution">
    <text evidence="15">The sequence shown here is derived from an EMBL/GenBank/DDBJ whole genome shotgun (WGS) entry which is preliminary data.</text>
</comment>
<name>A0A844FQD6_9LACO</name>
<comment type="catalytic activity">
    <reaction evidence="12">
        <text>2 a 1,2-diacyl-sn-glycero-3-phospho-(1'-sn-glycerol) = a cardiolipin + glycerol</text>
        <dbReference type="Rhea" id="RHEA:31451"/>
        <dbReference type="ChEBI" id="CHEBI:17754"/>
        <dbReference type="ChEBI" id="CHEBI:62237"/>
        <dbReference type="ChEBI" id="CHEBI:64716"/>
    </reaction>
</comment>
<evidence type="ECO:0000313" key="16">
    <source>
        <dbReference type="Proteomes" id="UP000452141"/>
    </source>
</evidence>
<dbReference type="InterPro" id="IPR025202">
    <property type="entry name" value="PLD-like_dom"/>
</dbReference>
<dbReference type="GO" id="GO:0032049">
    <property type="term" value="P:cardiolipin biosynthetic process"/>
    <property type="evidence" value="ECO:0007669"/>
    <property type="project" value="UniProtKB-UniRule"/>
</dbReference>
<accession>A0A844FQD6</accession>
<keyword evidence="8 12" id="KW-0443">Lipid metabolism</keyword>
<feature type="active site" evidence="12">
    <location>
        <position position="228"/>
    </location>
</feature>
<feature type="active site" evidence="12">
    <location>
        <position position="412"/>
    </location>
</feature>
<dbReference type="Gene3D" id="3.30.870.10">
    <property type="entry name" value="Endonuclease Chain A"/>
    <property type="match status" value="2"/>
</dbReference>
<evidence type="ECO:0000256" key="1">
    <source>
        <dbReference type="ARBA" id="ARBA00004651"/>
    </source>
</evidence>
<keyword evidence="5 12" id="KW-0812">Transmembrane</keyword>
<keyword evidence="10 12" id="KW-0594">Phospholipid biosynthesis</keyword>
<evidence type="ECO:0000256" key="10">
    <source>
        <dbReference type="ARBA" id="ARBA00023209"/>
    </source>
</evidence>
<dbReference type="InterPro" id="IPR030874">
    <property type="entry name" value="Cardiolipin_synth_Firmi"/>
</dbReference>
<dbReference type="InterPro" id="IPR022924">
    <property type="entry name" value="Cardiolipin_synthase"/>
</dbReference>
<dbReference type="CDD" id="cd09110">
    <property type="entry name" value="PLDc_CLS_1"/>
    <property type="match status" value="1"/>
</dbReference>
<dbReference type="AlphaFoldDB" id="A0A844FQD6"/>
<evidence type="ECO:0000313" key="15">
    <source>
        <dbReference type="EMBL" id="MST80435.1"/>
    </source>
</evidence>
<comment type="similarity">
    <text evidence="12">Belongs to the phospholipase D family. Cardiolipin synthase subfamily.</text>
</comment>
<dbReference type="RefSeq" id="WP_326832106.1">
    <property type="nucleotide sequence ID" value="NZ_VUMW01000029.1"/>
</dbReference>
<dbReference type="PANTHER" id="PTHR21248">
    <property type="entry name" value="CARDIOLIPIN SYNTHASE"/>
    <property type="match status" value="1"/>
</dbReference>
<dbReference type="Proteomes" id="UP000452141">
    <property type="component" value="Unassembled WGS sequence"/>
</dbReference>
<keyword evidence="3 12" id="KW-0444">Lipid biosynthesis</keyword>
<dbReference type="SMART" id="SM00155">
    <property type="entry name" value="PLDc"/>
    <property type="match status" value="2"/>
</dbReference>
<dbReference type="HAMAP" id="MF_01916">
    <property type="entry name" value="Cardiolipin_synth_Cls"/>
    <property type="match status" value="1"/>
</dbReference>
<keyword evidence="9 12" id="KW-0472">Membrane</keyword>
<protein>
    <recommendedName>
        <fullName evidence="12 13">Cardiolipin synthase</fullName>
        <shortName evidence="12">CL synthase</shortName>
        <ecNumber evidence="12 13">2.7.8.-</ecNumber>
    </recommendedName>
</protein>
<proteinExistence type="inferred from homology"/>
<keyword evidence="7 12" id="KW-1133">Transmembrane helix</keyword>
<evidence type="ECO:0000256" key="4">
    <source>
        <dbReference type="ARBA" id="ARBA00022679"/>
    </source>
</evidence>
<dbReference type="InterPro" id="IPR001736">
    <property type="entry name" value="PLipase_D/transphosphatidylase"/>
</dbReference>
<feature type="domain" description="PLD phosphodiesterase" evidence="14">
    <location>
        <begin position="400"/>
        <end position="427"/>
    </location>
</feature>
<dbReference type="NCBIfam" id="TIGR04265">
    <property type="entry name" value="bac_cardiolipin"/>
    <property type="match status" value="1"/>
</dbReference>
<feature type="transmembrane region" description="Helical" evidence="12">
    <location>
        <begin position="6"/>
        <end position="26"/>
    </location>
</feature>
<reference evidence="15 16" key="1">
    <citation type="submission" date="2019-08" db="EMBL/GenBank/DDBJ databases">
        <title>In-depth cultivation of the pig gut microbiome towards novel bacterial diversity and tailored functional studies.</title>
        <authorList>
            <person name="Wylensek D."/>
            <person name="Hitch T.C.A."/>
            <person name="Clavel T."/>
        </authorList>
    </citation>
    <scope>NUCLEOTIDE SEQUENCE [LARGE SCALE GENOMIC DNA]</scope>
    <source>
        <strain evidence="15 16">WCA-470BD-2E</strain>
    </source>
</reference>
<dbReference type="PROSITE" id="PS50035">
    <property type="entry name" value="PLD"/>
    <property type="match status" value="2"/>
</dbReference>
<keyword evidence="6" id="KW-0677">Repeat</keyword>
<keyword evidence="4 12" id="KW-0808">Transferase</keyword>
<evidence type="ECO:0000259" key="14">
    <source>
        <dbReference type="PROSITE" id="PS50035"/>
    </source>
</evidence>
<organism evidence="15 16">
    <name type="scientific">Lactobacillus equicursoris</name>
    <dbReference type="NCBI Taxonomy" id="420645"/>
    <lineage>
        <taxon>Bacteria</taxon>
        <taxon>Bacillati</taxon>
        <taxon>Bacillota</taxon>
        <taxon>Bacilli</taxon>
        <taxon>Lactobacillales</taxon>
        <taxon>Lactobacillaceae</taxon>
        <taxon>Lactobacillus</taxon>
    </lineage>
</organism>
<evidence type="ECO:0000256" key="12">
    <source>
        <dbReference type="HAMAP-Rule" id="MF_01916"/>
    </source>
</evidence>
<dbReference type="GO" id="GO:0005886">
    <property type="term" value="C:plasma membrane"/>
    <property type="evidence" value="ECO:0007669"/>
    <property type="project" value="UniProtKB-SubCell"/>
</dbReference>
<dbReference type="EC" id="2.7.8.-" evidence="12 13"/>
<feature type="active site" evidence="12">
    <location>
        <position position="407"/>
    </location>
</feature>
<feature type="transmembrane region" description="Helical" evidence="12">
    <location>
        <begin position="38"/>
        <end position="56"/>
    </location>
</feature>
<sequence length="487" mass="56398">MNSIAWIDIWHIIIFTNTILAIWTVFHRKRSVATSWAWLIVLIIFPVIGFIIYGFVGRGISQENLFAINRQHHIGLDNVQKMITKAPKKTSAADTSPHARILIKYLDKDQEAPITKNNQLKLYTDGVAKFKDLFADIRAAKSSINVEYYTIYDDQIGNQFMDLLIKKAKEGVQVRVLYDAWGSLGARKKWFNRLVKAGGDVLPFITSRNMISRNRINYHLHRKIVVIDGVISWTGGFNVGDQYLGRKKKFGYWRDTHLRLVGSASLLLQERFVMDWNASAKKEKEVITFDEKLFPDLDEQDIRQGDMAVQVVSDGPDNDDPYMRNGLVRLMMLARQRVWIQTPYLIPDEAMIAAWQILVNSGVDLRIMIPCMPDHPFIYRATQWYANQLTKIGVKIYTYENGFLHAKTIIVDDKFATVGSVNQDYRSYDLNFEDNVFVYDRVFNREMAKQFKADMAKSTLLTPEMIAKQSHYLRFKQNFSRLLSPIL</sequence>
<keyword evidence="2 12" id="KW-1003">Cell membrane</keyword>
<feature type="active site" evidence="12">
    <location>
        <position position="221"/>
    </location>
</feature>
<dbReference type="PANTHER" id="PTHR21248:SF22">
    <property type="entry name" value="PHOSPHOLIPASE D"/>
    <property type="match status" value="1"/>
</dbReference>
<dbReference type="InterPro" id="IPR027379">
    <property type="entry name" value="CLS_N"/>
</dbReference>
<evidence type="ECO:0000256" key="3">
    <source>
        <dbReference type="ARBA" id="ARBA00022516"/>
    </source>
</evidence>
<feature type="active site" evidence="12">
    <location>
        <position position="223"/>
    </location>
</feature>
<gene>
    <name evidence="15" type="primary">cls</name>
    <name evidence="15" type="ORF">FYJ61_08290</name>
</gene>
<dbReference type="SUPFAM" id="SSF56024">
    <property type="entry name" value="Phospholipase D/nuclease"/>
    <property type="match status" value="2"/>
</dbReference>
<evidence type="ECO:0000256" key="13">
    <source>
        <dbReference type="NCBIfam" id="TIGR04265"/>
    </source>
</evidence>
<evidence type="ECO:0000256" key="7">
    <source>
        <dbReference type="ARBA" id="ARBA00022989"/>
    </source>
</evidence>
<feature type="active site" evidence="12">
    <location>
        <position position="405"/>
    </location>
</feature>
<comment type="function">
    <text evidence="12">Catalyzes the reversible phosphatidyl group transfer from one phosphatidylglycerol molecule to another to form cardiolipin (CL) (diphosphatidylglycerol) and glycerol.</text>
</comment>
<feature type="domain" description="PLD phosphodiesterase" evidence="14">
    <location>
        <begin position="216"/>
        <end position="243"/>
    </location>
</feature>
<dbReference type="GO" id="GO:0008808">
    <property type="term" value="F:cardiolipin synthase activity"/>
    <property type="evidence" value="ECO:0007669"/>
    <property type="project" value="UniProtKB-UniRule"/>
</dbReference>
<dbReference type="CDD" id="cd09112">
    <property type="entry name" value="PLDc_CLS_2"/>
    <property type="match status" value="1"/>
</dbReference>
<dbReference type="Pfam" id="PF13091">
    <property type="entry name" value="PLDc_2"/>
    <property type="match status" value="2"/>
</dbReference>
<evidence type="ECO:0000256" key="8">
    <source>
        <dbReference type="ARBA" id="ARBA00023098"/>
    </source>
</evidence>
<evidence type="ECO:0000256" key="2">
    <source>
        <dbReference type="ARBA" id="ARBA00022475"/>
    </source>
</evidence>